<keyword evidence="1" id="KW-0802">TPR repeat</keyword>
<name>A0A7W7CGN8_9PSEU</name>
<sequence length="727" mass="79896">MVDGAGVRNEAAGGVTGPVVQAGSIQHVSLTTRHAEPDEAGSPPRQLPSGIRDFTGRTDYLAALDTLLPTDSEVDGATVVITAVDGAAGIGKTTLAVRWAHRVQDRFPDGTLHVNLRGYGPGEPVTPGEVLEGFLRALGVLAERIPVGTEAKAGLFRSLLARRRVLILLDNANSADQVRPLLPAAPGGFVLVTSRESLTGLVVTEAANRLTLDLLPEDEALQLVAGILGPVRAAAEPDAILDLVQYCARLPLALRIAAAQATAPHTTVADVVAELADDESRLDALSHGGDERAAVRAVFDWSYQRLNTKHARAFRRLGLHPGQEFSVHAAAASVGLDVPEARRVLGMLAQAHLLEPAAKRGRYRFHDLLRTYAADRSERDDTYAEREHARRALLEWYAHHARTAHRVLFPAHRDWHPAQRLTIHTRPEIPLAGREEAWAWFDLERDNLVAAVRDADRHDQTHLTLLLATTTGMILMRRGRWDSQFDVYRRALATARRSGHRLGEVHALQDLGQTYLDVADWERAHDAHQAALELARELGDLWREATALNQLSLGHEAQGQYAQAKNYLLEALPLAAGAQHGRMEGVIESNLSHVYIGLGDYSKALHHADRSLVLRRQAHDREGETIVLLYMAQAHHGMGNLRKAITLCEQALDVEEHYRHPRSTAETLDTLGTLLRDTDDTAGALRCWRQALRTFEDFGDHRANDLRDRLHALETSPLGDDQLGAQP</sequence>
<dbReference type="Gene3D" id="1.25.40.10">
    <property type="entry name" value="Tetratricopeptide repeat domain"/>
    <property type="match status" value="1"/>
</dbReference>
<dbReference type="GO" id="GO:0043531">
    <property type="term" value="F:ADP binding"/>
    <property type="evidence" value="ECO:0007669"/>
    <property type="project" value="InterPro"/>
</dbReference>
<feature type="region of interest" description="Disordered" evidence="2">
    <location>
        <begin position="30"/>
        <end position="52"/>
    </location>
</feature>
<dbReference type="PROSITE" id="PS50005">
    <property type="entry name" value="TPR"/>
    <property type="match status" value="1"/>
</dbReference>
<dbReference type="InterPro" id="IPR027417">
    <property type="entry name" value="P-loop_NTPase"/>
</dbReference>
<reference evidence="4 5" key="1">
    <citation type="submission" date="2020-08" db="EMBL/GenBank/DDBJ databases">
        <title>Sequencing the genomes of 1000 actinobacteria strains.</title>
        <authorList>
            <person name="Klenk H.-P."/>
        </authorList>
    </citation>
    <scope>NUCLEOTIDE SEQUENCE [LARGE SCALE GENOMIC DNA]</scope>
    <source>
        <strain evidence="4 5">DSM 44230</strain>
    </source>
</reference>
<dbReference type="PANTHER" id="PTHR47691:SF3">
    <property type="entry name" value="HTH-TYPE TRANSCRIPTIONAL REGULATOR RV0890C-RELATED"/>
    <property type="match status" value="1"/>
</dbReference>
<dbReference type="Pfam" id="PF13424">
    <property type="entry name" value="TPR_12"/>
    <property type="match status" value="2"/>
</dbReference>
<evidence type="ECO:0000256" key="1">
    <source>
        <dbReference type="PROSITE-ProRule" id="PRU00339"/>
    </source>
</evidence>
<evidence type="ECO:0000256" key="2">
    <source>
        <dbReference type="SAM" id="MobiDB-lite"/>
    </source>
</evidence>
<dbReference type="PRINTS" id="PR00364">
    <property type="entry name" value="DISEASERSIST"/>
</dbReference>
<dbReference type="RefSeq" id="WP_312988207.1">
    <property type="nucleotide sequence ID" value="NZ_BAAAUI010000001.1"/>
</dbReference>
<dbReference type="SUPFAM" id="SSF52540">
    <property type="entry name" value="P-loop containing nucleoside triphosphate hydrolases"/>
    <property type="match status" value="1"/>
</dbReference>
<dbReference type="Proteomes" id="UP000533598">
    <property type="component" value="Unassembled WGS sequence"/>
</dbReference>
<comment type="caution">
    <text evidence="4">The sequence shown here is derived from an EMBL/GenBank/DDBJ whole genome shotgun (WGS) entry which is preliminary data.</text>
</comment>
<protein>
    <submittedName>
        <fullName evidence="4">Tetratricopeptide (TPR) repeat protein</fullName>
    </submittedName>
</protein>
<dbReference type="SMART" id="SM00028">
    <property type="entry name" value="TPR"/>
    <property type="match status" value="5"/>
</dbReference>
<evidence type="ECO:0000313" key="5">
    <source>
        <dbReference type="Proteomes" id="UP000533598"/>
    </source>
</evidence>
<feature type="domain" description="NB-ARC" evidence="3">
    <location>
        <begin position="78"/>
        <end position="225"/>
    </location>
</feature>
<dbReference type="Pfam" id="PF00931">
    <property type="entry name" value="NB-ARC"/>
    <property type="match status" value="1"/>
</dbReference>
<evidence type="ECO:0000259" key="3">
    <source>
        <dbReference type="Pfam" id="PF00931"/>
    </source>
</evidence>
<dbReference type="EMBL" id="JACHMH010000001">
    <property type="protein sequence ID" value="MBB4679471.1"/>
    <property type="molecule type" value="Genomic_DNA"/>
</dbReference>
<dbReference type="Gene3D" id="3.40.50.300">
    <property type="entry name" value="P-loop containing nucleotide triphosphate hydrolases"/>
    <property type="match status" value="1"/>
</dbReference>
<accession>A0A7W7CGN8</accession>
<gene>
    <name evidence="4" type="ORF">HNR67_005589</name>
</gene>
<proteinExistence type="predicted"/>
<dbReference type="AlphaFoldDB" id="A0A7W7CGN8"/>
<feature type="repeat" description="TPR" evidence="1">
    <location>
        <begin position="505"/>
        <end position="538"/>
    </location>
</feature>
<organism evidence="4 5">
    <name type="scientific">Crossiella cryophila</name>
    <dbReference type="NCBI Taxonomy" id="43355"/>
    <lineage>
        <taxon>Bacteria</taxon>
        <taxon>Bacillati</taxon>
        <taxon>Actinomycetota</taxon>
        <taxon>Actinomycetes</taxon>
        <taxon>Pseudonocardiales</taxon>
        <taxon>Pseudonocardiaceae</taxon>
        <taxon>Crossiella</taxon>
    </lineage>
</organism>
<dbReference type="SUPFAM" id="SSF48452">
    <property type="entry name" value="TPR-like"/>
    <property type="match status" value="2"/>
</dbReference>
<dbReference type="InterPro" id="IPR011990">
    <property type="entry name" value="TPR-like_helical_dom_sf"/>
</dbReference>
<dbReference type="InterPro" id="IPR019734">
    <property type="entry name" value="TPR_rpt"/>
</dbReference>
<dbReference type="InterPro" id="IPR002182">
    <property type="entry name" value="NB-ARC"/>
</dbReference>
<keyword evidence="5" id="KW-1185">Reference proteome</keyword>
<evidence type="ECO:0000313" key="4">
    <source>
        <dbReference type="EMBL" id="MBB4679471.1"/>
    </source>
</evidence>
<dbReference type="PANTHER" id="PTHR47691">
    <property type="entry name" value="REGULATOR-RELATED"/>
    <property type="match status" value="1"/>
</dbReference>